<dbReference type="OrthoDB" id="5242510at2"/>
<dbReference type="EMBL" id="VWPK01000021">
    <property type="protein sequence ID" value="KAA5611428.1"/>
    <property type="molecule type" value="Genomic_DNA"/>
</dbReference>
<dbReference type="AlphaFoldDB" id="A0A5M6IV50"/>
<protein>
    <submittedName>
        <fullName evidence="1">DUF3445 domain-containing protein</fullName>
    </submittedName>
</protein>
<accession>A0A5M6IV50</accession>
<dbReference type="InterPro" id="IPR021848">
    <property type="entry name" value="HODM_asu-like"/>
</dbReference>
<keyword evidence="2" id="KW-1185">Reference proteome</keyword>
<dbReference type="Pfam" id="PF11927">
    <property type="entry name" value="HODM_asu-like"/>
    <property type="match status" value="1"/>
</dbReference>
<sequence>MGLQARAPAEMIEIDALYPGQMAERRELLTRRHAEVFAACPGSEAARAEVLERLAGLLPARFPDWFEQSGSVLRNQLTGEAWDLNRLPHDPLEVAGRLVQEDLCVLQPGPEGPVLAAAVLCFPTGWRLADKIGRPLREVHAPVPLYAERLGQPVDRLLAQLRSGHLVERLNWSVVDDPALFQPGGKAQENSAPWITAANAGAALWLRTERQTLSALPRSGGVLFTIRVRVHPLARICSRPEIAARLGDAVRALPEEMQHYKKLVPFRDALLGYLDARSH</sequence>
<evidence type="ECO:0000313" key="2">
    <source>
        <dbReference type="Proteomes" id="UP000325255"/>
    </source>
</evidence>
<dbReference type="Proteomes" id="UP000325255">
    <property type="component" value="Unassembled WGS sequence"/>
</dbReference>
<evidence type="ECO:0000313" key="1">
    <source>
        <dbReference type="EMBL" id="KAA5611428.1"/>
    </source>
</evidence>
<comment type="caution">
    <text evidence="1">The sequence shown here is derived from an EMBL/GenBank/DDBJ whole genome shotgun (WGS) entry which is preliminary data.</text>
</comment>
<reference evidence="1 2" key="1">
    <citation type="submission" date="2019-09" db="EMBL/GenBank/DDBJ databases">
        <title>Genome sequence of Rhodovastum atsumiense, a diverse member of the Acetobacteraceae family of non-sulfur purple photosynthetic bacteria.</title>
        <authorList>
            <person name="Meyer T."/>
            <person name="Kyndt J."/>
        </authorList>
    </citation>
    <scope>NUCLEOTIDE SEQUENCE [LARGE SCALE GENOMIC DNA]</scope>
    <source>
        <strain evidence="1 2">DSM 21279</strain>
    </source>
</reference>
<name>A0A5M6IV50_9PROT</name>
<organism evidence="1 2">
    <name type="scientific">Rhodovastum atsumiense</name>
    <dbReference type="NCBI Taxonomy" id="504468"/>
    <lineage>
        <taxon>Bacteria</taxon>
        <taxon>Pseudomonadati</taxon>
        <taxon>Pseudomonadota</taxon>
        <taxon>Alphaproteobacteria</taxon>
        <taxon>Acetobacterales</taxon>
        <taxon>Acetobacteraceae</taxon>
        <taxon>Rhodovastum</taxon>
    </lineage>
</organism>
<proteinExistence type="predicted"/>
<gene>
    <name evidence="1" type="ORF">F1189_14895</name>
</gene>